<dbReference type="OrthoDB" id="5296151at2"/>
<dbReference type="Proteomes" id="UP000000639">
    <property type="component" value="Chromosome"/>
</dbReference>
<keyword evidence="1 3" id="KW-0378">Hydrolase</keyword>
<gene>
    <name evidence="3" type="ordered locus">Ping_2087</name>
</gene>
<dbReference type="PRINTS" id="PR00111">
    <property type="entry name" value="ABHYDROLASE"/>
</dbReference>
<dbReference type="PRINTS" id="PR00412">
    <property type="entry name" value="EPOXHYDRLASE"/>
</dbReference>
<evidence type="ECO:0000313" key="4">
    <source>
        <dbReference type="Proteomes" id="UP000000639"/>
    </source>
</evidence>
<proteinExistence type="predicted"/>
<reference evidence="3 4" key="1">
    <citation type="submission" date="2007-01" db="EMBL/GenBank/DDBJ databases">
        <title>Complete sequence of Psychromonas ingrahamii 37.</title>
        <authorList>
            <consortium name="US DOE Joint Genome Institute"/>
            <person name="Copeland A."/>
            <person name="Lucas S."/>
            <person name="Lapidus A."/>
            <person name="Barry K."/>
            <person name="Detter J.C."/>
            <person name="Glavina del Rio T."/>
            <person name="Hammon N."/>
            <person name="Israni S."/>
            <person name="Dalin E."/>
            <person name="Tice H."/>
            <person name="Pitluck S."/>
            <person name="Thompson L.S."/>
            <person name="Brettin T."/>
            <person name="Bruce D."/>
            <person name="Han C."/>
            <person name="Tapia R."/>
            <person name="Schmutz J."/>
            <person name="Larimer F."/>
            <person name="Land M."/>
            <person name="Hauser L."/>
            <person name="Kyrpides N."/>
            <person name="Ivanova N."/>
            <person name="Staley J."/>
            <person name="Richardson P."/>
        </authorList>
    </citation>
    <scope>NUCLEOTIDE SEQUENCE [LARGE SCALE GENOMIC DNA]</scope>
    <source>
        <strain evidence="3 4">37</strain>
    </source>
</reference>
<keyword evidence="4" id="KW-1185">Reference proteome</keyword>
<dbReference type="PANTHER" id="PTHR43329">
    <property type="entry name" value="EPOXIDE HYDROLASE"/>
    <property type="match status" value="1"/>
</dbReference>
<dbReference type="eggNOG" id="COG0596">
    <property type="taxonomic scope" value="Bacteria"/>
</dbReference>
<dbReference type="GO" id="GO:0016787">
    <property type="term" value="F:hydrolase activity"/>
    <property type="evidence" value="ECO:0007669"/>
    <property type="project" value="UniProtKB-KW"/>
</dbReference>
<organism evidence="3 4">
    <name type="scientific">Psychromonas ingrahamii (strain DSM 17664 / CCUG 51855 / 37)</name>
    <dbReference type="NCBI Taxonomy" id="357804"/>
    <lineage>
        <taxon>Bacteria</taxon>
        <taxon>Pseudomonadati</taxon>
        <taxon>Pseudomonadota</taxon>
        <taxon>Gammaproteobacteria</taxon>
        <taxon>Alteromonadales</taxon>
        <taxon>Psychromonadaceae</taxon>
        <taxon>Psychromonas</taxon>
    </lineage>
</organism>
<feature type="domain" description="AB hydrolase-1" evidence="2">
    <location>
        <begin position="29"/>
        <end position="278"/>
    </location>
</feature>
<dbReference type="SUPFAM" id="SSF53474">
    <property type="entry name" value="alpha/beta-Hydrolases"/>
    <property type="match status" value="1"/>
</dbReference>
<dbReference type="RefSeq" id="WP_011770396.1">
    <property type="nucleotide sequence ID" value="NC_008709.1"/>
</dbReference>
<dbReference type="AlphaFoldDB" id="A1SWH1"/>
<dbReference type="EMBL" id="CP000510">
    <property type="protein sequence ID" value="ABM03836.1"/>
    <property type="molecule type" value="Genomic_DNA"/>
</dbReference>
<dbReference type="Gene3D" id="3.40.50.1820">
    <property type="entry name" value="alpha/beta hydrolase"/>
    <property type="match status" value="1"/>
</dbReference>
<dbReference type="ESTHER" id="psyin-a1swh1">
    <property type="family name" value="Haloacetate_dehalogenase"/>
</dbReference>
<dbReference type="HOGENOM" id="CLU_020336_7_1_6"/>
<dbReference type="InterPro" id="IPR029058">
    <property type="entry name" value="AB_hydrolase_fold"/>
</dbReference>
<dbReference type="InterPro" id="IPR000639">
    <property type="entry name" value="Epox_hydrolase-like"/>
</dbReference>
<dbReference type="STRING" id="357804.Ping_2087"/>
<evidence type="ECO:0000313" key="3">
    <source>
        <dbReference type="EMBL" id="ABM03836.1"/>
    </source>
</evidence>
<name>A1SWH1_PSYIN</name>
<dbReference type="Pfam" id="PF00561">
    <property type="entry name" value="Abhydrolase_1"/>
    <property type="match status" value="1"/>
</dbReference>
<protein>
    <submittedName>
        <fullName evidence="3">Alpha/beta hydrolase fold protein</fullName>
    </submittedName>
</protein>
<sequence>MIFEDQFTKTTVKTTGAQINVLQGGSGAPLLLLHGYPQTHVMWHEIAPSLMQHFHLICPDLRGYGDSSKPFGSADHATYSKREMAKDMIEVMESLGYSEFFVAGHDRGARVVHRMALDYPEKIKKACVMDIVPTHHMFKTTDQQFATGYYHWYFLIQPDNLPERMIGADPAYYLGESLKRWSASGAVFKKEAVDEYIRCFSSAETIHASCEDYRAAASIDLKHDQQDMSQKMLSPLLVLWGAEGFIERNYNVLDVWREHAVDVQGKSLQCGHFLAEEAPLAVCEELLRFFDYPK</sequence>
<accession>A1SWH1</accession>
<dbReference type="KEGG" id="pin:Ping_2087"/>
<evidence type="ECO:0000256" key="1">
    <source>
        <dbReference type="ARBA" id="ARBA00022801"/>
    </source>
</evidence>
<dbReference type="InterPro" id="IPR000073">
    <property type="entry name" value="AB_hydrolase_1"/>
</dbReference>
<evidence type="ECO:0000259" key="2">
    <source>
        <dbReference type="Pfam" id="PF00561"/>
    </source>
</evidence>